<dbReference type="InterPro" id="IPR015797">
    <property type="entry name" value="NUDIX_hydrolase-like_dom_sf"/>
</dbReference>
<feature type="domain" description="Nudix hydrolase" evidence="1">
    <location>
        <begin position="1"/>
        <end position="137"/>
    </location>
</feature>
<reference evidence="3" key="1">
    <citation type="journal article" date="2019" name="Int. J. Syst. Evol. Microbiol.">
        <title>The Global Catalogue of Microorganisms (GCM) 10K type strain sequencing project: providing services to taxonomists for standard genome sequencing and annotation.</title>
        <authorList>
            <consortium name="The Broad Institute Genomics Platform"/>
            <consortium name="The Broad Institute Genome Sequencing Center for Infectious Disease"/>
            <person name="Wu L."/>
            <person name="Ma J."/>
        </authorList>
    </citation>
    <scope>NUCLEOTIDE SEQUENCE [LARGE SCALE GENOMIC DNA]</scope>
    <source>
        <strain evidence="3">CCUG 49560</strain>
    </source>
</reference>
<organism evidence="2 3">
    <name type="scientific">Sphaerisporangium corydalis</name>
    <dbReference type="NCBI Taxonomy" id="1441875"/>
    <lineage>
        <taxon>Bacteria</taxon>
        <taxon>Bacillati</taxon>
        <taxon>Actinomycetota</taxon>
        <taxon>Actinomycetes</taxon>
        <taxon>Streptosporangiales</taxon>
        <taxon>Streptosporangiaceae</taxon>
        <taxon>Sphaerisporangium</taxon>
    </lineage>
</organism>
<evidence type="ECO:0000313" key="3">
    <source>
        <dbReference type="Proteomes" id="UP001595891"/>
    </source>
</evidence>
<dbReference type="Proteomes" id="UP001595891">
    <property type="component" value="Unassembled WGS sequence"/>
</dbReference>
<dbReference type="PROSITE" id="PS51462">
    <property type="entry name" value="NUDIX"/>
    <property type="match status" value="1"/>
</dbReference>
<keyword evidence="3" id="KW-1185">Reference proteome</keyword>
<proteinExistence type="predicted"/>
<accession>A0ABV9EKN4</accession>
<comment type="caution">
    <text evidence="2">The sequence shown here is derived from an EMBL/GenBank/DDBJ whole genome shotgun (WGS) entry which is preliminary data.</text>
</comment>
<dbReference type="RefSeq" id="WP_262843125.1">
    <property type="nucleotide sequence ID" value="NZ_JANZYP010000016.1"/>
</dbReference>
<dbReference type="Pfam" id="PF00293">
    <property type="entry name" value="NUDIX"/>
    <property type="match status" value="1"/>
</dbReference>
<dbReference type="SUPFAM" id="SSF55811">
    <property type="entry name" value="Nudix"/>
    <property type="match status" value="1"/>
</dbReference>
<evidence type="ECO:0000259" key="1">
    <source>
        <dbReference type="PROSITE" id="PS51462"/>
    </source>
</evidence>
<gene>
    <name evidence="2" type="ORF">ACFO8L_28910</name>
</gene>
<dbReference type="Gene3D" id="3.90.79.10">
    <property type="entry name" value="Nucleoside Triphosphate Pyrophosphohydrolase"/>
    <property type="match status" value="1"/>
</dbReference>
<dbReference type="InterPro" id="IPR000086">
    <property type="entry name" value="NUDIX_hydrolase_dom"/>
</dbReference>
<dbReference type="EMBL" id="JBHSFN010000021">
    <property type="protein sequence ID" value="MFC4590145.1"/>
    <property type="molecule type" value="Genomic_DNA"/>
</dbReference>
<evidence type="ECO:0000313" key="2">
    <source>
        <dbReference type="EMBL" id="MFC4590145.1"/>
    </source>
</evidence>
<protein>
    <submittedName>
        <fullName evidence="2">NUDIX domain-containing protein</fullName>
    </submittedName>
</protein>
<sequence length="142" mass="15837">MTASALIVHPPTRRVLLRWHPRQQGWHQIGGHADPGETDPMAVVLREGREETGLPDLRPWPDDSLVHVVTVSVVAGSGEPAHEHADLRYVLATGTPQDIRPENPEARLRWLPAEEAPWAVTEDNVRETLARTARLLDLHTTP</sequence>
<name>A0ABV9EKN4_9ACTN</name>